<evidence type="ECO:0000256" key="2">
    <source>
        <dbReference type="ARBA" id="ARBA00022692"/>
    </source>
</evidence>
<protein>
    <submittedName>
        <fullName evidence="4">Uncharacterized protein</fullName>
    </submittedName>
</protein>
<evidence type="ECO:0000313" key="4">
    <source>
        <dbReference type="EMBL" id="EOA17542.1"/>
    </source>
</evidence>
<dbReference type="GO" id="GO:0016020">
    <property type="term" value="C:membrane"/>
    <property type="evidence" value="ECO:0007669"/>
    <property type="project" value="UniProtKB-SubCell"/>
</dbReference>
<sequence>MHQRYKVRKQVTAASRAPNATAVAEIAPVSPMITILLRRYTIDVNQAMDVKRPLDVASLEGYRALWRNLRSGLVRDCLYRGVFFSIWQFLHDGMLSRTRAQCVILPKYTAKESKFLKWNKPEKRLERWTGIHPTDRNLLFRGIGIWMARSSVASTAFVGSYYVAVDLLVPK</sequence>
<proteinExistence type="predicted"/>
<keyword evidence="2" id="KW-0812">Transmembrane</keyword>
<comment type="subcellular location">
    <subcellularLocation>
        <location evidence="1">Membrane</location>
    </subcellularLocation>
</comment>
<evidence type="ECO:0000256" key="3">
    <source>
        <dbReference type="ARBA" id="ARBA00023136"/>
    </source>
</evidence>
<dbReference type="EMBL" id="KB870811">
    <property type="protein sequence ID" value="EOA17542.1"/>
    <property type="molecule type" value="Genomic_DNA"/>
</dbReference>
<reference evidence="5" key="1">
    <citation type="journal article" date="2013" name="Nat. Genet.">
        <title>The Capsella rubella genome and the genomic consequences of rapid mating system evolution.</title>
        <authorList>
            <person name="Slotte T."/>
            <person name="Hazzouri K.M."/>
            <person name="Agren J.A."/>
            <person name="Koenig D."/>
            <person name="Maumus F."/>
            <person name="Guo Y.L."/>
            <person name="Steige K."/>
            <person name="Platts A.E."/>
            <person name="Escobar J.S."/>
            <person name="Newman L.K."/>
            <person name="Wang W."/>
            <person name="Mandakova T."/>
            <person name="Vello E."/>
            <person name="Smith L.M."/>
            <person name="Henz S.R."/>
            <person name="Steffen J."/>
            <person name="Takuno S."/>
            <person name="Brandvain Y."/>
            <person name="Coop G."/>
            <person name="Andolfatto P."/>
            <person name="Hu T.T."/>
            <person name="Blanchette M."/>
            <person name="Clark R.M."/>
            <person name="Quesneville H."/>
            <person name="Nordborg M."/>
            <person name="Gaut B.S."/>
            <person name="Lysak M.A."/>
            <person name="Jenkins J."/>
            <person name="Grimwood J."/>
            <person name="Chapman J."/>
            <person name="Prochnik S."/>
            <person name="Shu S."/>
            <person name="Rokhsar D."/>
            <person name="Schmutz J."/>
            <person name="Weigel D."/>
            <person name="Wright S.I."/>
        </authorList>
    </citation>
    <scope>NUCLEOTIDE SEQUENCE [LARGE SCALE GENOMIC DNA]</scope>
    <source>
        <strain evidence="5">cv. Monte Gargano</strain>
    </source>
</reference>
<organism evidence="4 5">
    <name type="scientific">Capsella rubella</name>
    <dbReference type="NCBI Taxonomy" id="81985"/>
    <lineage>
        <taxon>Eukaryota</taxon>
        <taxon>Viridiplantae</taxon>
        <taxon>Streptophyta</taxon>
        <taxon>Embryophyta</taxon>
        <taxon>Tracheophyta</taxon>
        <taxon>Spermatophyta</taxon>
        <taxon>Magnoliopsida</taxon>
        <taxon>eudicotyledons</taxon>
        <taxon>Gunneridae</taxon>
        <taxon>Pentapetalae</taxon>
        <taxon>rosids</taxon>
        <taxon>malvids</taxon>
        <taxon>Brassicales</taxon>
        <taxon>Brassicaceae</taxon>
        <taxon>Camelineae</taxon>
        <taxon>Capsella</taxon>
    </lineage>
</organism>
<name>R0F6U5_9BRAS</name>
<dbReference type="Proteomes" id="UP000029121">
    <property type="component" value="Unassembled WGS sequence"/>
</dbReference>
<dbReference type="InterPro" id="IPR023395">
    <property type="entry name" value="MCP_dom_sf"/>
</dbReference>
<evidence type="ECO:0000313" key="5">
    <source>
        <dbReference type="Proteomes" id="UP000029121"/>
    </source>
</evidence>
<dbReference type="STRING" id="81985.R0F6U5"/>
<evidence type="ECO:0000256" key="1">
    <source>
        <dbReference type="ARBA" id="ARBA00004370"/>
    </source>
</evidence>
<keyword evidence="3" id="KW-0472">Membrane</keyword>
<keyword evidence="5" id="KW-1185">Reference proteome</keyword>
<dbReference type="AlphaFoldDB" id="R0F6U5"/>
<dbReference type="SUPFAM" id="SSF103506">
    <property type="entry name" value="Mitochondrial carrier"/>
    <property type="match status" value="1"/>
</dbReference>
<accession>R0F6U5</accession>
<gene>
    <name evidence="4" type="ORF">CARUB_v10005893mg</name>
</gene>
<dbReference type="eggNOG" id="ENOG502QSRT">
    <property type="taxonomic scope" value="Eukaryota"/>
</dbReference>